<proteinExistence type="predicted"/>
<accession>A0A6C0HEE8</accession>
<sequence length="78" mass="9493">MPWWVYAIMILILLFCVEREHFDLSAAFVDLATYDTLDKYMYRSFIRLFTSKMAHYLQKRKRITPSDIINEEEEKSIH</sequence>
<evidence type="ECO:0000313" key="1">
    <source>
        <dbReference type="EMBL" id="QHT78750.1"/>
    </source>
</evidence>
<reference evidence="1" key="1">
    <citation type="journal article" date="2020" name="Nature">
        <title>Giant virus diversity and host interactions through global metagenomics.</title>
        <authorList>
            <person name="Schulz F."/>
            <person name="Roux S."/>
            <person name="Paez-Espino D."/>
            <person name="Jungbluth S."/>
            <person name="Walsh D.A."/>
            <person name="Denef V.J."/>
            <person name="McMahon K.D."/>
            <person name="Konstantinidis K.T."/>
            <person name="Eloe-Fadrosh E.A."/>
            <person name="Kyrpides N.C."/>
            <person name="Woyke T."/>
        </authorList>
    </citation>
    <scope>NUCLEOTIDE SEQUENCE</scope>
    <source>
        <strain evidence="1">GVMAG-M-3300023179-92</strain>
    </source>
</reference>
<dbReference type="AlphaFoldDB" id="A0A6C0HEE8"/>
<organism evidence="1">
    <name type="scientific">viral metagenome</name>
    <dbReference type="NCBI Taxonomy" id="1070528"/>
    <lineage>
        <taxon>unclassified sequences</taxon>
        <taxon>metagenomes</taxon>
        <taxon>organismal metagenomes</taxon>
    </lineage>
</organism>
<dbReference type="EMBL" id="MN739936">
    <property type="protein sequence ID" value="QHT78750.1"/>
    <property type="molecule type" value="Genomic_DNA"/>
</dbReference>
<protein>
    <submittedName>
        <fullName evidence="1">Uncharacterized protein</fullName>
    </submittedName>
</protein>
<name>A0A6C0HEE8_9ZZZZ</name>